<dbReference type="RefSeq" id="WP_072285748.1">
    <property type="nucleotide sequence ID" value="NZ_CP015455.1"/>
</dbReference>
<proteinExistence type="predicted"/>
<name>A0A1L3GDB6_SYNAC</name>
<dbReference type="OrthoDB" id="9807558at2"/>
<evidence type="ECO:0000313" key="2">
    <source>
        <dbReference type="EMBL" id="APG23933.1"/>
    </source>
</evidence>
<dbReference type="EMBL" id="CP015518">
    <property type="protein sequence ID" value="APG23933.1"/>
    <property type="molecule type" value="Genomic_DNA"/>
</dbReference>
<organism evidence="2 3">
    <name type="scientific">Syntrophotalea acetylenica</name>
    <name type="common">Pelobacter acetylenicus</name>
    <dbReference type="NCBI Taxonomy" id="29542"/>
    <lineage>
        <taxon>Bacteria</taxon>
        <taxon>Pseudomonadati</taxon>
        <taxon>Thermodesulfobacteriota</taxon>
        <taxon>Desulfuromonadia</taxon>
        <taxon>Desulfuromonadales</taxon>
        <taxon>Syntrophotaleaceae</taxon>
        <taxon>Syntrophotalea</taxon>
    </lineage>
</organism>
<sequence>MQIPQNTICGVWMRCPNAHGGKDWLGFLTGEHVLSCWGRTGQIRQSRVLSNHPSRNMLKRKINEKLAKGYDIIAVTYGAVWSRSADFQPGLIPDPPGPAQNAPPKENRQAQAVSRWIEGSSQAWF</sequence>
<feature type="region of interest" description="Disordered" evidence="1">
    <location>
        <begin position="88"/>
        <end position="112"/>
    </location>
</feature>
<keyword evidence="3" id="KW-1185">Reference proteome</keyword>
<dbReference type="Proteomes" id="UP000182264">
    <property type="component" value="Chromosome"/>
</dbReference>
<dbReference type="KEGG" id="pace:A6070_10635"/>
<evidence type="ECO:0008006" key="4">
    <source>
        <dbReference type="Google" id="ProtNLM"/>
    </source>
</evidence>
<evidence type="ECO:0000313" key="3">
    <source>
        <dbReference type="Proteomes" id="UP000182264"/>
    </source>
</evidence>
<dbReference type="STRING" id="29542.A6070_10635"/>
<gene>
    <name evidence="2" type="ORF">A7E75_02015</name>
</gene>
<dbReference type="AlphaFoldDB" id="A0A1L3GDB6"/>
<reference evidence="2 3" key="1">
    <citation type="journal article" date="2017" name="Genome Announc.">
        <title>Complete Genome Sequences of Two Acetylene-Fermenting Pelobacter acetylenicus Strains.</title>
        <authorList>
            <person name="Sutton J.M."/>
            <person name="Baesman S.M."/>
            <person name="Fierst J.L."/>
            <person name="Poret-Peterson A.T."/>
            <person name="Oremland R.S."/>
            <person name="Dunlap D.S."/>
            <person name="Akob D.M."/>
        </authorList>
    </citation>
    <scope>NUCLEOTIDE SEQUENCE [LARGE SCALE GENOMIC DNA]</scope>
    <source>
        <strain evidence="2 3">DSM 3247</strain>
    </source>
</reference>
<evidence type="ECO:0000256" key="1">
    <source>
        <dbReference type="SAM" id="MobiDB-lite"/>
    </source>
</evidence>
<protein>
    <recommendedName>
        <fullName evidence="4">WGR domain-containing protein</fullName>
    </recommendedName>
</protein>
<accession>A0A1L3GDB6</accession>